<dbReference type="InterPro" id="IPR001010">
    <property type="entry name" value="Thionin"/>
</dbReference>
<dbReference type="EMBL" id="UINC01209283">
    <property type="protein sequence ID" value="SVE32239.1"/>
    <property type="molecule type" value="Genomic_DNA"/>
</dbReference>
<evidence type="ECO:0000256" key="4">
    <source>
        <dbReference type="ARBA" id="ARBA00023157"/>
    </source>
</evidence>
<dbReference type="GO" id="GO:0005576">
    <property type="term" value="C:extracellular region"/>
    <property type="evidence" value="ECO:0007669"/>
    <property type="project" value="UniProtKB-SubCell"/>
</dbReference>
<comment type="subcellular location">
    <subcellularLocation>
        <location evidence="1">Secreted</location>
    </subcellularLocation>
</comment>
<organism evidence="5">
    <name type="scientific">marine metagenome</name>
    <dbReference type="NCBI Taxonomy" id="408172"/>
    <lineage>
        <taxon>unclassified sequences</taxon>
        <taxon>metagenomes</taxon>
        <taxon>ecological metagenomes</taxon>
    </lineage>
</organism>
<evidence type="ECO:0000313" key="5">
    <source>
        <dbReference type="EMBL" id="SVE32239.1"/>
    </source>
</evidence>
<evidence type="ECO:0000256" key="1">
    <source>
        <dbReference type="ARBA" id="ARBA00004613"/>
    </source>
</evidence>
<proteinExistence type="predicted"/>
<sequence>VFGLCDDDFILRLCHLNTSDCCYYDPPRTLFEICRKNKHNARTAYAELNRRGIACDVASYQQLRRQKDAEWWANFRKLQRHVNCLETGIPNISINQLKTSTPYLRCADVTRCNIMAYTYQAGEFDFPVGSLFFKRI</sequence>
<feature type="non-terminal residue" evidence="5">
    <location>
        <position position="1"/>
    </location>
</feature>
<evidence type="ECO:0000256" key="2">
    <source>
        <dbReference type="ARBA" id="ARBA00022525"/>
    </source>
</evidence>
<protein>
    <submittedName>
        <fullName evidence="5">Uncharacterized protein</fullName>
    </submittedName>
</protein>
<reference evidence="5" key="1">
    <citation type="submission" date="2018-05" db="EMBL/GenBank/DDBJ databases">
        <authorList>
            <person name="Lanie J.A."/>
            <person name="Ng W.-L."/>
            <person name="Kazmierczak K.M."/>
            <person name="Andrzejewski T.M."/>
            <person name="Davidsen T.M."/>
            <person name="Wayne K.J."/>
            <person name="Tettelin H."/>
            <person name="Glass J.I."/>
            <person name="Rusch D."/>
            <person name="Podicherti R."/>
            <person name="Tsui H.-C.T."/>
            <person name="Winkler M.E."/>
        </authorList>
    </citation>
    <scope>NUCLEOTIDE SEQUENCE</scope>
</reference>
<name>A0A383CJK2_9ZZZZ</name>
<gene>
    <name evidence="5" type="ORF">METZ01_LOCUS485093</name>
</gene>
<keyword evidence="3" id="KW-0611">Plant defense</keyword>
<dbReference type="AlphaFoldDB" id="A0A383CJK2"/>
<feature type="non-terminal residue" evidence="5">
    <location>
        <position position="136"/>
    </location>
</feature>
<keyword evidence="4" id="KW-1015">Disulfide bond</keyword>
<dbReference type="GO" id="GO:0006952">
    <property type="term" value="P:defense response"/>
    <property type="evidence" value="ECO:0007669"/>
    <property type="project" value="UniProtKB-KW"/>
</dbReference>
<dbReference type="PROSITE" id="PS00271">
    <property type="entry name" value="THIONIN"/>
    <property type="match status" value="1"/>
</dbReference>
<evidence type="ECO:0000256" key="3">
    <source>
        <dbReference type="ARBA" id="ARBA00022821"/>
    </source>
</evidence>
<accession>A0A383CJK2</accession>
<keyword evidence="2" id="KW-0964">Secreted</keyword>